<sequence>MQVPQLRSFVAVAELRHFTRAADRVGITQPSLSKQIHALEADLGAALFERGTAVALTPAGEVLLPIATRILADLDTAHREVQNLIGLRRGRIRLGATPSLCVSLVPPLLRRFHADHPGVEIHIEESGSQDLVRDLARGALDLALVVLPNAGPDLDGAGLTAEPLLRENLVVASLGPLPGVGGTIRVTDLADHQLVMFRAGYDLRDATLDACRQAGFTPTFAVEGGEMDAVLSLVEAGLGAAVVPGIVVAGRPRLHVTPFAAPGLRRTVALAHRRDLALPHSARALRDTLITQLHGGNLPPGVEPIPAPR</sequence>
<dbReference type="PANTHER" id="PTHR30346:SF29">
    <property type="entry name" value="LYSR SUBSTRATE-BINDING"/>
    <property type="match status" value="1"/>
</dbReference>
<dbReference type="GO" id="GO:0032993">
    <property type="term" value="C:protein-DNA complex"/>
    <property type="evidence" value="ECO:0007669"/>
    <property type="project" value="TreeGrafter"/>
</dbReference>
<dbReference type="CDD" id="cd05466">
    <property type="entry name" value="PBP2_LTTR_substrate"/>
    <property type="match status" value="1"/>
</dbReference>
<feature type="domain" description="HTH lysR-type" evidence="5">
    <location>
        <begin position="1"/>
        <end position="57"/>
    </location>
</feature>
<dbReference type="InterPro" id="IPR036390">
    <property type="entry name" value="WH_DNA-bd_sf"/>
</dbReference>
<dbReference type="FunFam" id="1.10.10.10:FF:000001">
    <property type="entry name" value="LysR family transcriptional regulator"/>
    <property type="match status" value="1"/>
</dbReference>
<dbReference type="Proteomes" id="UP000635606">
    <property type="component" value="Unassembled WGS sequence"/>
</dbReference>
<dbReference type="Gene3D" id="3.40.190.290">
    <property type="match status" value="1"/>
</dbReference>
<evidence type="ECO:0000313" key="6">
    <source>
        <dbReference type="EMBL" id="GIJ68485.1"/>
    </source>
</evidence>
<keyword evidence="4" id="KW-0804">Transcription</keyword>
<keyword evidence="7" id="KW-1185">Reference proteome</keyword>
<dbReference type="InterPro" id="IPR005119">
    <property type="entry name" value="LysR_subst-bd"/>
</dbReference>
<keyword evidence="3" id="KW-0238">DNA-binding</keyword>
<gene>
    <name evidence="6" type="ORF">Voc01_034020</name>
</gene>
<comment type="caution">
    <text evidence="6">The sequence shown here is derived from an EMBL/GenBank/DDBJ whole genome shotgun (WGS) entry which is preliminary data.</text>
</comment>
<accession>A0A8J4EAN3</accession>
<dbReference type="SUPFAM" id="SSF46785">
    <property type="entry name" value="Winged helix' DNA-binding domain"/>
    <property type="match status" value="1"/>
</dbReference>
<evidence type="ECO:0000256" key="2">
    <source>
        <dbReference type="ARBA" id="ARBA00023015"/>
    </source>
</evidence>
<evidence type="ECO:0000256" key="4">
    <source>
        <dbReference type="ARBA" id="ARBA00023163"/>
    </source>
</evidence>
<dbReference type="Pfam" id="PF03466">
    <property type="entry name" value="LysR_substrate"/>
    <property type="match status" value="1"/>
</dbReference>
<dbReference type="PRINTS" id="PR00039">
    <property type="entry name" value="HTHLYSR"/>
</dbReference>
<protein>
    <submittedName>
        <fullName evidence="6">LysR family transcriptional regulator</fullName>
    </submittedName>
</protein>
<comment type="similarity">
    <text evidence="1">Belongs to the LysR transcriptional regulatory family.</text>
</comment>
<name>A0A8J4EAN3_9ACTN</name>
<dbReference type="Pfam" id="PF00126">
    <property type="entry name" value="HTH_1"/>
    <property type="match status" value="1"/>
</dbReference>
<dbReference type="InterPro" id="IPR000847">
    <property type="entry name" value="LysR_HTH_N"/>
</dbReference>
<proteinExistence type="inferred from homology"/>
<evidence type="ECO:0000256" key="1">
    <source>
        <dbReference type="ARBA" id="ARBA00009437"/>
    </source>
</evidence>
<dbReference type="RefSeq" id="WP_203928436.1">
    <property type="nucleotide sequence ID" value="NZ_BOPH01000043.1"/>
</dbReference>
<dbReference type="AlphaFoldDB" id="A0A8J4EAN3"/>
<dbReference type="GO" id="GO:0003700">
    <property type="term" value="F:DNA-binding transcription factor activity"/>
    <property type="evidence" value="ECO:0007669"/>
    <property type="project" value="InterPro"/>
</dbReference>
<dbReference type="PANTHER" id="PTHR30346">
    <property type="entry name" value="TRANSCRIPTIONAL DUAL REGULATOR HCAR-RELATED"/>
    <property type="match status" value="1"/>
</dbReference>
<evidence type="ECO:0000313" key="7">
    <source>
        <dbReference type="Proteomes" id="UP000635606"/>
    </source>
</evidence>
<dbReference type="EMBL" id="BOPH01000043">
    <property type="protein sequence ID" value="GIJ68485.1"/>
    <property type="molecule type" value="Genomic_DNA"/>
</dbReference>
<dbReference type="PROSITE" id="PS50931">
    <property type="entry name" value="HTH_LYSR"/>
    <property type="match status" value="1"/>
</dbReference>
<reference evidence="6" key="1">
    <citation type="submission" date="2021-01" db="EMBL/GenBank/DDBJ databases">
        <title>Whole genome shotgun sequence of Virgisporangium ochraceum NBRC 16418.</title>
        <authorList>
            <person name="Komaki H."/>
            <person name="Tamura T."/>
        </authorList>
    </citation>
    <scope>NUCLEOTIDE SEQUENCE</scope>
    <source>
        <strain evidence="6">NBRC 16418</strain>
    </source>
</reference>
<dbReference type="InterPro" id="IPR036388">
    <property type="entry name" value="WH-like_DNA-bd_sf"/>
</dbReference>
<dbReference type="Gene3D" id="1.10.10.10">
    <property type="entry name" value="Winged helix-like DNA-binding domain superfamily/Winged helix DNA-binding domain"/>
    <property type="match status" value="1"/>
</dbReference>
<evidence type="ECO:0000259" key="5">
    <source>
        <dbReference type="PROSITE" id="PS50931"/>
    </source>
</evidence>
<organism evidence="6 7">
    <name type="scientific">Virgisporangium ochraceum</name>
    <dbReference type="NCBI Taxonomy" id="65505"/>
    <lineage>
        <taxon>Bacteria</taxon>
        <taxon>Bacillati</taxon>
        <taxon>Actinomycetota</taxon>
        <taxon>Actinomycetes</taxon>
        <taxon>Micromonosporales</taxon>
        <taxon>Micromonosporaceae</taxon>
        <taxon>Virgisporangium</taxon>
    </lineage>
</organism>
<evidence type="ECO:0000256" key="3">
    <source>
        <dbReference type="ARBA" id="ARBA00023125"/>
    </source>
</evidence>
<keyword evidence="2" id="KW-0805">Transcription regulation</keyword>
<dbReference type="GO" id="GO:0003677">
    <property type="term" value="F:DNA binding"/>
    <property type="evidence" value="ECO:0007669"/>
    <property type="project" value="UniProtKB-KW"/>
</dbReference>
<dbReference type="SUPFAM" id="SSF53850">
    <property type="entry name" value="Periplasmic binding protein-like II"/>
    <property type="match status" value="1"/>
</dbReference>